<feature type="transmembrane region" description="Helical" evidence="7">
    <location>
        <begin position="196"/>
        <end position="215"/>
    </location>
</feature>
<keyword evidence="2 7" id="KW-0812">Transmembrane</keyword>
<feature type="transmembrane region" description="Helical" evidence="7">
    <location>
        <begin position="165"/>
        <end position="184"/>
    </location>
</feature>
<evidence type="ECO:0000256" key="4">
    <source>
        <dbReference type="ARBA" id="ARBA00023136"/>
    </source>
</evidence>
<name>A0ABW7BVN4_9ACTN</name>
<evidence type="ECO:0000313" key="10">
    <source>
        <dbReference type="Proteomes" id="UP001604282"/>
    </source>
</evidence>
<keyword evidence="10" id="KW-1185">Reference proteome</keyword>
<feature type="compositionally biased region" description="Pro residues" evidence="6">
    <location>
        <begin position="479"/>
        <end position="489"/>
    </location>
</feature>
<dbReference type="PROSITE" id="PS50850">
    <property type="entry name" value="MFS"/>
    <property type="match status" value="1"/>
</dbReference>
<dbReference type="InterPro" id="IPR036259">
    <property type="entry name" value="MFS_trans_sf"/>
</dbReference>
<dbReference type="Proteomes" id="UP001604282">
    <property type="component" value="Unassembled WGS sequence"/>
</dbReference>
<evidence type="ECO:0000256" key="2">
    <source>
        <dbReference type="ARBA" id="ARBA00022692"/>
    </source>
</evidence>
<proteinExistence type="predicted"/>
<feature type="compositionally biased region" description="Low complexity" evidence="6">
    <location>
        <begin position="462"/>
        <end position="478"/>
    </location>
</feature>
<dbReference type="EMBL" id="JBICZW010000011">
    <property type="protein sequence ID" value="MFG3191198.1"/>
    <property type="molecule type" value="Genomic_DNA"/>
</dbReference>
<gene>
    <name evidence="9" type="ORF">ACGFYS_19925</name>
</gene>
<dbReference type="InterPro" id="IPR020846">
    <property type="entry name" value="MFS_dom"/>
</dbReference>
<feature type="transmembrane region" description="Helical" evidence="7">
    <location>
        <begin position="138"/>
        <end position="159"/>
    </location>
</feature>
<evidence type="ECO:0000313" key="9">
    <source>
        <dbReference type="EMBL" id="MFG3191198.1"/>
    </source>
</evidence>
<dbReference type="CDD" id="cd17321">
    <property type="entry name" value="MFS_MMR_MDR_like"/>
    <property type="match status" value="1"/>
</dbReference>
<comment type="subcellular location">
    <subcellularLocation>
        <location evidence="1">Cell membrane</location>
        <topology evidence="1">Multi-pass membrane protein</topology>
    </subcellularLocation>
</comment>
<accession>A0ABW7BVN4</accession>
<protein>
    <submittedName>
        <fullName evidence="9">MFS transporter</fullName>
    </submittedName>
</protein>
<keyword evidence="3 7" id="KW-1133">Transmembrane helix</keyword>
<dbReference type="Gene3D" id="1.20.1720.10">
    <property type="entry name" value="Multidrug resistance protein D"/>
    <property type="match status" value="1"/>
</dbReference>
<dbReference type="PANTHER" id="PTHR42718">
    <property type="entry name" value="MAJOR FACILITATOR SUPERFAMILY MULTIDRUG TRANSPORTER MFSC"/>
    <property type="match status" value="1"/>
</dbReference>
<keyword evidence="4 7" id="KW-0472">Membrane</keyword>
<sequence>MTPSSSARRASLALSLACAGTFLSFLDATVTNLAVPAITDDFDLPLTTASWVATAYVIPFAALLAPAGPLADAVGRARLFLIGVAAFTASSLLIALAPNLPVLLGARAAQGLAAALLVPASLALVLAEIPAERRRAAIGVWSAAGALAAAAGPAVGGVLVEVLDWRALFCLNLPVGVWVLAAGRKLPAGEPRTGRAPDLAGGLLLALAVGAAVYGLTQGPDHGWSSAHVPVAAGVALAAGAGTVARALRHPRPALRLDLFRGRSFAVAGGVSLAYGAALFTTMLLGVLFLTGAWGYSALEAGLAMSPAALVTAVVGVGIGRLPVPLPPRTLVAAGSALVAASTGVLALLIDTEPRFWSLWLPAGAVMGAGVGMATVGISSAAALSVAPGHFAAATGTVMAARQVGGGLGIAATAVIIAEVAGTGAEPYAAAYGFATAVGATAALGGLALRDTPPGPTPPAEPGTSPAPNRSPAPHRSSSPPPNQAPTPIPGTRQSPGPAGPAAAPVLEGEQR</sequence>
<dbReference type="RefSeq" id="WP_189850061.1">
    <property type="nucleotide sequence ID" value="NZ_BMVV01000009.1"/>
</dbReference>
<dbReference type="SUPFAM" id="SSF103473">
    <property type="entry name" value="MFS general substrate transporter"/>
    <property type="match status" value="1"/>
</dbReference>
<feature type="transmembrane region" description="Helical" evidence="7">
    <location>
        <begin position="44"/>
        <end position="65"/>
    </location>
</feature>
<organism evidence="9 10">
    <name type="scientific">Streptomyces omiyaensis</name>
    <dbReference type="NCBI Taxonomy" id="68247"/>
    <lineage>
        <taxon>Bacteria</taxon>
        <taxon>Bacillati</taxon>
        <taxon>Actinomycetota</taxon>
        <taxon>Actinomycetes</taxon>
        <taxon>Kitasatosporales</taxon>
        <taxon>Streptomycetaceae</taxon>
        <taxon>Streptomyces</taxon>
    </lineage>
</organism>
<reference evidence="9 10" key="1">
    <citation type="submission" date="2024-10" db="EMBL/GenBank/DDBJ databases">
        <title>The Natural Products Discovery Center: Release of the First 8490 Sequenced Strains for Exploring Actinobacteria Biosynthetic Diversity.</title>
        <authorList>
            <person name="Kalkreuter E."/>
            <person name="Kautsar S.A."/>
            <person name="Yang D."/>
            <person name="Bader C.D."/>
            <person name="Teijaro C.N."/>
            <person name="Fluegel L."/>
            <person name="Davis C.M."/>
            <person name="Simpson J.R."/>
            <person name="Lauterbach L."/>
            <person name="Steele A.D."/>
            <person name="Gui C."/>
            <person name="Meng S."/>
            <person name="Li G."/>
            <person name="Viehrig K."/>
            <person name="Ye F."/>
            <person name="Su P."/>
            <person name="Kiefer A.F."/>
            <person name="Nichols A."/>
            <person name="Cepeda A.J."/>
            <person name="Yan W."/>
            <person name="Fan B."/>
            <person name="Jiang Y."/>
            <person name="Adhikari A."/>
            <person name="Zheng C.-J."/>
            <person name="Schuster L."/>
            <person name="Cowan T.M."/>
            <person name="Smanski M.J."/>
            <person name="Chevrette M.G."/>
            <person name="De Carvalho L.P.S."/>
            <person name="Shen B."/>
        </authorList>
    </citation>
    <scope>NUCLEOTIDE SEQUENCE [LARGE SCALE GENOMIC DNA]</scope>
    <source>
        <strain evidence="9 10">NPDC048229</strain>
    </source>
</reference>
<feature type="transmembrane region" description="Helical" evidence="7">
    <location>
        <begin position="296"/>
        <end position="319"/>
    </location>
</feature>
<evidence type="ECO:0000256" key="6">
    <source>
        <dbReference type="SAM" id="MobiDB-lite"/>
    </source>
</evidence>
<keyword evidence="5" id="KW-0046">Antibiotic resistance</keyword>
<dbReference type="PANTHER" id="PTHR42718:SF48">
    <property type="entry name" value="CONSERVED TWO-DOMAIN MEMBRANE PROTEIN-RELATED"/>
    <property type="match status" value="1"/>
</dbReference>
<evidence type="ECO:0000256" key="1">
    <source>
        <dbReference type="ARBA" id="ARBA00004651"/>
    </source>
</evidence>
<feature type="transmembrane region" description="Helical" evidence="7">
    <location>
        <begin position="77"/>
        <end position="96"/>
    </location>
</feature>
<dbReference type="Pfam" id="PF07690">
    <property type="entry name" value="MFS_1"/>
    <property type="match status" value="1"/>
</dbReference>
<dbReference type="Gene3D" id="1.20.1250.20">
    <property type="entry name" value="MFS general substrate transporter like domains"/>
    <property type="match status" value="1"/>
</dbReference>
<feature type="transmembrane region" description="Helical" evidence="7">
    <location>
        <begin position="404"/>
        <end position="422"/>
    </location>
</feature>
<feature type="transmembrane region" description="Helical" evidence="7">
    <location>
        <begin position="331"/>
        <end position="350"/>
    </location>
</feature>
<comment type="caution">
    <text evidence="9">The sequence shown here is derived from an EMBL/GenBank/DDBJ whole genome shotgun (WGS) entry which is preliminary data.</text>
</comment>
<feature type="transmembrane region" description="Helical" evidence="7">
    <location>
        <begin position="428"/>
        <end position="449"/>
    </location>
</feature>
<feature type="domain" description="Major facilitator superfamily (MFS) profile" evidence="8">
    <location>
        <begin position="13"/>
        <end position="454"/>
    </location>
</feature>
<evidence type="ECO:0000256" key="7">
    <source>
        <dbReference type="SAM" id="Phobius"/>
    </source>
</evidence>
<feature type="transmembrane region" description="Helical" evidence="7">
    <location>
        <begin position="265"/>
        <end position="290"/>
    </location>
</feature>
<dbReference type="PRINTS" id="PR01036">
    <property type="entry name" value="TCRTETB"/>
</dbReference>
<feature type="compositionally biased region" description="Low complexity" evidence="6">
    <location>
        <begin position="496"/>
        <end position="505"/>
    </location>
</feature>
<feature type="transmembrane region" description="Helical" evidence="7">
    <location>
        <begin position="108"/>
        <end position="126"/>
    </location>
</feature>
<dbReference type="InterPro" id="IPR011701">
    <property type="entry name" value="MFS"/>
</dbReference>
<evidence type="ECO:0000256" key="5">
    <source>
        <dbReference type="ARBA" id="ARBA00023251"/>
    </source>
</evidence>
<evidence type="ECO:0000259" key="8">
    <source>
        <dbReference type="PROSITE" id="PS50850"/>
    </source>
</evidence>
<feature type="transmembrane region" description="Helical" evidence="7">
    <location>
        <begin position="356"/>
        <end position="384"/>
    </location>
</feature>
<feature type="transmembrane region" description="Helical" evidence="7">
    <location>
        <begin position="227"/>
        <end position="245"/>
    </location>
</feature>
<evidence type="ECO:0000256" key="3">
    <source>
        <dbReference type="ARBA" id="ARBA00022989"/>
    </source>
</evidence>
<feature type="region of interest" description="Disordered" evidence="6">
    <location>
        <begin position="448"/>
        <end position="512"/>
    </location>
</feature>